<reference evidence="3" key="1">
    <citation type="submission" date="2017-02" db="UniProtKB">
        <authorList>
            <consortium name="WormBaseParasite"/>
        </authorList>
    </citation>
    <scope>IDENTIFICATION</scope>
</reference>
<dbReference type="InterPro" id="IPR020611">
    <property type="entry name" value="Cu2_ascorb_mOase_CS-1"/>
</dbReference>
<name>A0A0N4YS21_NIPBR</name>
<accession>A0A0N4YS21</accession>
<evidence type="ECO:0000313" key="2">
    <source>
        <dbReference type="Proteomes" id="UP000271162"/>
    </source>
</evidence>
<keyword evidence="2" id="KW-1185">Reference proteome</keyword>
<evidence type="ECO:0000313" key="3">
    <source>
        <dbReference type="WBParaSite" id="NBR_0002004301-mRNA-1"/>
    </source>
</evidence>
<gene>
    <name evidence="1" type="ORF">NBR_LOCUS20044</name>
</gene>
<dbReference type="AlphaFoldDB" id="A0A0N4YS21"/>
<dbReference type="PANTHER" id="PTHR10492:SF57">
    <property type="entry name" value="ATP-DEPENDENT DNA HELICASE"/>
    <property type="match status" value="1"/>
</dbReference>
<sequence>MLLIMTADAKPRSEQQVVGVVCTTLPDLAAKPRLRSIIALQMIHRICGFTNVYTACVVNGACSKFPKDFRDATSLNDDGYPKYRRPKKGRAVSIGQNQFNNRHVVAYKPYFSLLLNAHINLKVCGSIQAVKYLYKYVYKGPNRASVRITDQRSHPSTNAIVAHFNARYLCAPEAIHHMLQFDCQTKSDTVCRLEVHLPDFQSVTFSPGAERVALERATFRNTTLMAWF</sequence>
<organism evidence="3">
    <name type="scientific">Nippostrongylus brasiliensis</name>
    <name type="common">Rat hookworm</name>
    <dbReference type="NCBI Taxonomy" id="27835"/>
    <lineage>
        <taxon>Eukaryota</taxon>
        <taxon>Metazoa</taxon>
        <taxon>Ecdysozoa</taxon>
        <taxon>Nematoda</taxon>
        <taxon>Chromadorea</taxon>
        <taxon>Rhabditida</taxon>
        <taxon>Rhabditina</taxon>
        <taxon>Rhabditomorpha</taxon>
        <taxon>Strongyloidea</taxon>
        <taxon>Heligmosomidae</taxon>
        <taxon>Nippostrongylus</taxon>
    </lineage>
</organism>
<dbReference type="STRING" id="27835.A0A0N4YS21"/>
<dbReference type="EMBL" id="UYSL01024739">
    <property type="protein sequence ID" value="VDL83780.1"/>
    <property type="molecule type" value="Genomic_DNA"/>
</dbReference>
<protein>
    <submittedName>
        <fullName evidence="3">ZP domain-containing protein</fullName>
    </submittedName>
</protein>
<dbReference type="PANTHER" id="PTHR10492">
    <property type="match status" value="1"/>
</dbReference>
<reference evidence="1 2" key="2">
    <citation type="submission" date="2018-11" db="EMBL/GenBank/DDBJ databases">
        <authorList>
            <consortium name="Pathogen Informatics"/>
        </authorList>
    </citation>
    <scope>NUCLEOTIDE SEQUENCE [LARGE SCALE GENOMIC DNA]</scope>
</reference>
<evidence type="ECO:0000313" key="1">
    <source>
        <dbReference type="EMBL" id="VDL83780.1"/>
    </source>
</evidence>
<dbReference type="OMA" id="ISAPEAY"/>
<dbReference type="Proteomes" id="UP000271162">
    <property type="component" value="Unassembled WGS sequence"/>
</dbReference>
<proteinExistence type="predicted"/>
<dbReference type="PROSITE" id="PS00084">
    <property type="entry name" value="CU2_MONOOXYGENASE_1"/>
    <property type="match status" value="1"/>
</dbReference>
<dbReference type="WBParaSite" id="NBR_0002004301-mRNA-1">
    <property type="protein sequence ID" value="NBR_0002004301-mRNA-1"/>
    <property type="gene ID" value="NBR_0002004301"/>
</dbReference>
<dbReference type="GO" id="GO:0016715">
    <property type="term" value="F:oxidoreductase activity, acting on paired donors, with incorporation or reduction of molecular oxygen, reduced ascorbate as one donor, and incorporation of one atom of oxygen"/>
    <property type="evidence" value="ECO:0007669"/>
    <property type="project" value="InterPro"/>
</dbReference>